<evidence type="ECO:0000313" key="1">
    <source>
        <dbReference type="EMBL" id="KAI3693092.1"/>
    </source>
</evidence>
<dbReference type="Proteomes" id="UP001055879">
    <property type="component" value="Linkage Group LG11"/>
</dbReference>
<gene>
    <name evidence="1" type="ORF">L6452_32922</name>
</gene>
<sequence>MSSTCEQVEQGKTSWPELVGETGECAATTIKKENPLVTTRIIAVGTIIPMIYICDRVLIWINDEGITESTPTIG</sequence>
<evidence type="ECO:0000313" key="2">
    <source>
        <dbReference type="Proteomes" id="UP001055879"/>
    </source>
</evidence>
<organism evidence="1 2">
    <name type="scientific">Arctium lappa</name>
    <name type="common">Greater burdock</name>
    <name type="synonym">Lappa major</name>
    <dbReference type="NCBI Taxonomy" id="4217"/>
    <lineage>
        <taxon>Eukaryota</taxon>
        <taxon>Viridiplantae</taxon>
        <taxon>Streptophyta</taxon>
        <taxon>Embryophyta</taxon>
        <taxon>Tracheophyta</taxon>
        <taxon>Spermatophyta</taxon>
        <taxon>Magnoliopsida</taxon>
        <taxon>eudicotyledons</taxon>
        <taxon>Gunneridae</taxon>
        <taxon>Pentapetalae</taxon>
        <taxon>asterids</taxon>
        <taxon>campanulids</taxon>
        <taxon>Asterales</taxon>
        <taxon>Asteraceae</taxon>
        <taxon>Carduoideae</taxon>
        <taxon>Cardueae</taxon>
        <taxon>Arctiinae</taxon>
        <taxon>Arctium</taxon>
    </lineage>
</organism>
<comment type="caution">
    <text evidence="1">The sequence shown here is derived from an EMBL/GenBank/DDBJ whole genome shotgun (WGS) entry which is preliminary data.</text>
</comment>
<protein>
    <submittedName>
        <fullName evidence="1">Uncharacterized protein</fullName>
    </submittedName>
</protein>
<keyword evidence="2" id="KW-1185">Reference proteome</keyword>
<proteinExistence type="predicted"/>
<reference evidence="1 2" key="2">
    <citation type="journal article" date="2022" name="Mol. Ecol. Resour.">
        <title>The genomes of chicory, endive, great burdock and yacon provide insights into Asteraceae paleo-polyploidization history and plant inulin production.</title>
        <authorList>
            <person name="Fan W."/>
            <person name="Wang S."/>
            <person name="Wang H."/>
            <person name="Wang A."/>
            <person name="Jiang F."/>
            <person name="Liu H."/>
            <person name="Zhao H."/>
            <person name="Xu D."/>
            <person name="Zhang Y."/>
        </authorList>
    </citation>
    <scope>NUCLEOTIDE SEQUENCE [LARGE SCALE GENOMIC DNA]</scope>
    <source>
        <strain evidence="2">cv. Niubang</strain>
    </source>
</reference>
<reference evidence="2" key="1">
    <citation type="journal article" date="2022" name="Mol. Ecol. Resour.">
        <title>The genomes of chicory, endive, great burdock and yacon provide insights into Asteraceae palaeo-polyploidization history and plant inulin production.</title>
        <authorList>
            <person name="Fan W."/>
            <person name="Wang S."/>
            <person name="Wang H."/>
            <person name="Wang A."/>
            <person name="Jiang F."/>
            <person name="Liu H."/>
            <person name="Zhao H."/>
            <person name="Xu D."/>
            <person name="Zhang Y."/>
        </authorList>
    </citation>
    <scope>NUCLEOTIDE SEQUENCE [LARGE SCALE GENOMIC DNA]</scope>
    <source>
        <strain evidence="2">cv. Niubang</strain>
    </source>
</reference>
<name>A0ACB8Z5N5_ARCLA</name>
<accession>A0ACB8Z5N5</accession>
<dbReference type="EMBL" id="CM042057">
    <property type="protein sequence ID" value="KAI3693092.1"/>
    <property type="molecule type" value="Genomic_DNA"/>
</dbReference>